<sequence>MRSTRSERQISGTARMRREDLNAVKPLRPLGAPPGSGGPAARRRLEQSPVTAFLRELNLGQYAEVMRDHGFDDLETLICIEEPHMREMGMPAGHIVKLKRSLKECGEVTVPRTLQSKAFQPCNTSMTAAQLSWQQVKALGTDVVGGLFYKKFFQIEPKAKALFPSVRLR</sequence>
<evidence type="ECO:0000259" key="2">
    <source>
        <dbReference type="SMART" id="SM00454"/>
    </source>
</evidence>
<dbReference type="Pfam" id="PF00536">
    <property type="entry name" value="SAM_1"/>
    <property type="match status" value="1"/>
</dbReference>
<accession>A0AA36HM14</accession>
<reference evidence="3" key="1">
    <citation type="submission" date="2023-08" db="EMBL/GenBank/DDBJ databases">
        <authorList>
            <person name="Chen Y."/>
            <person name="Shah S."/>
            <person name="Dougan E. K."/>
            <person name="Thang M."/>
            <person name="Chan C."/>
        </authorList>
    </citation>
    <scope>NUCLEOTIDE SEQUENCE</scope>
</reference>
<dbReference type="CDD" id="cd09487">
    <property type="entry name" value="SAM_superfamily"/>
    <property type="match status" value="1"/>
</dbReference>
<comment type="caution">
    <text evidence="3">The sequence shown here is derived from an EMBL/GenBank/DDBJ whole genome shotgun (WGS) entry which is preliminary data.</text>
</comment>
<proteinExistence type="predicted"/>
<dbReference type="EMBL" id="CAUJNA010000089">
    <property type="protein sequence ID" value="CAJ1371592.1"/>
    <property type="molecule type" value="Genomic_DNA"/>
</dbReference>
<feature type="region of interest" description="Disordered" evidence="1">
    <location>
        <begin position="1"/>
        <end position="44"/>
    </location>
</feature>
<dbReference type="AlphaFoldDB" id="A0AA36HM14"/>
<gene>
    <name evidence="3" type="ORF">EVOR1521_LOCUS1882</name>
</gene>
<dbReference type="Proteomes" id="UP001178507">
    <property type="component" value="Unassembled WGS sequence"/>
</dbReference>
<evidence type="ECO:0000313" key="4">
    <source>
        <dbReference type="Proteomes" id="UP001178507"/>
    </source>
</evidence>
<dbReference type="InterPro" id="IPR013761">
    <property type="entry name" value="SAM/pointed_sf"/>
</dbReference>
<organism evidence="3 4">
    <name type="scientific">Effrenium voratum</name>
    <dbReference type="NCBI Taxonomy" id="2562239"/>
    <lineage>
        <taxon>Eukaryota</taxon>
        <taxon>Sar</taxon>
        <taxon>Alveolata</taxon>
        <taxon>Dinophyceae</taxon>
        <taxon>Suessiales</taxon>
        <taxon>Symbiodiniaceae</taxon>
        <taxon>Effrenium</taxon>
    </lineage>
</organism>
<keyword evidence="4" id="KW-1185">Reference proteome</keyword>
<dbReference type="SMART" id="SM00454">
    <property type="entry name" value="SAM"/>
    <property type="match status" value="1"/>
</dbReference>
<name>A0AA36HM14_9DINO</name>
<dbReference type="SUPFAM" id="SSF47769">
    <property type="entry name" value="SAM/Pointed domain"/>
    <property type="match status" value="1"/>
</dbReference>
<evidence type="ECO:0000256" key="1">
    <source>
        <dbReference type="SAM" id="MobiDB-lite"/>
    </source>
</evidence>
<protein>
    <recommendedName>
        <fullName evidence="2">SAM domain-containing protein</fullName>
    </recommendedName>
</protein>
<dbReference type="Gene3D" id="1.10.150.50">
    <property type="entry name" value="Transcription Factor, Ets-1"/>
    <property type="match status" value="1"/>
</dbReference>
<dbReference type="InterPro" id="IPR001660">
    <property type="entry name" value="SAM"/>
</dbReference>
<feature type="domain" description="SAM" evidence="2">
    <location>
        <begin position="42"/>
        <end position="108"/>
    </location>
</feature>
<evidence type="ECO:0000313" key="3">
    <source>
        <dbReference type="EMBL" id="CAJ1371592.1"/>
    </source>
</evidence>